<dbReference type="EMBL" id="UFVD01000001">
    <property type="protein sequence ID" value="SUX10196.1"/>
    <property type="molecule type" value="Genomic_DNA"/>
</dbReference>
<dbReference type="PROSITE" id="PS51257">
    <property type="entry name" value="PROKAR_LIPOPROTEIN"/>
    <property type="match status" value="1"/>
</dbReference>
<protein>
    <submittedName>
        <fullName evidence="1">Thiosulfate sulfurtransferase PspE</fullName>
        <ecNumber evidence="1">2.8.1.1</ecNumber>
    </submittedName>
</protein>
<name>A0A381DHP6_9BACT</name>
<sequence length="128" mass="13964">MKSLKTLILAITAVFFVACGGGDSTKLSSQYLKGDEVVKEMSNPDSVIIDVRIKDQFDAGHIDGALNIPLADIDANMDKFKSLNGKKIIFYCNTGKQSGQAAKKLEEKGIKNVFNADGVKNYNYNLVK</sequence>
<gene>
    <name evidence="1" type="primary">pspE</name>
    <name evidence="1" type="ORF">NCTC12475_00398</name>
</gene>
<dbReference type="SMART" id="SM00450">
    <property type="entry name" value="RHOD"/>
    <property type="match status" value="1"/>
</dbReference>
<evidence type="ECO:0000313" key="1">
    <source>
        <dbReference type="EMBL" id="SUX10196.1"/>
    </source>
</evidence>
<dbReference type="AlphaFoldDB" id="A0A381DHP6"/>
<dbReference type="STRING" id="32024.GCA_000788295_00391"/>
<dbReference type="PANTHER" id="PTHR43031">
    <property type="entry name" value="FAD-DEPENDENT OXIDOREDUCTASE"/>
    <property type="match status" value="1"/>
</dbReference>
<dbReference type="CDD" id="cd00158">
    <property type="entry name" value="RHOD"/>
    <property type="match status" value="1"/>
</dbReference>
<dbReference type="InterPro" id="IPR050229">
    <property type="entry name" value="GlpE_sulfurtransferase"/>
</dbReference>
<reference evidence="1 2" key="1">
    <citation type="submission" date="2018-06" db="EMBL/GenBank/DDBJ databases">
        <authorList>
            <consortium name="Pathogen Informatics"/>
            <person name="Doyle S."/>
        </authorList>
    </citation>
    <scope>NUCLEOTIDE SEQUENCE [LARGE SCALE GENOMIC DNA]</scope>
    <source>
        <strain evidence="1 2">NCTC12475</strain>
    </source>
</reference>
<dbReference type="EC" id="2.8.1.1" evidence="1"/>
<dbReference type="OrthoDB" id="9789585at2"/>
<dbReference type="GeneID" id="93090840"/>
<dbReference type="InterPro" id="IPR036873">
    <property type="entry name" value="Rhodanese-like_dom_sf"/>
</dbReference>
<dbReference type="InterPro" id="IPR001763">
    <property type="entry name" value="Rhodanese-like_dom"/>
</dbReference>
<proteinExistence type="predicted"/>
<evidence type="ECO:0000313" key="2">
    <source>
        <dbReference type="Proteomes" id="UP000254920"/>
    </source>
</evidence>
<dbReference type="Gene3D" id="3.40.250.10">
    <property type="entry name" value="Rhodanese-like domain"/>
    <property type="match status" value="1"/>
</dbReference>
<dbReference type="PANTHER" id="PTHR43031:SF18">
    <property type="entry name" value="RHODANESE-RELATED SULFURTRANSFERASES"/>
    <property type="match status" value="1"/>
</dbReference>
<accession>A0A381DHP6</accession>
<dbReference type="Pfam" id="PF00581">
    <property type="entry name" value="Rhodanese"/>
    <property type="match status" value="1"/>
</dbReference>
<organism evidence="1 2">
    <name type="scientific">Campylobacter sputorum subsp. sputorum</name>
    <dbReference type="NCBI Taxonomy" id="32024"/>
    <lineage>
        <taxon>Bacteria</taxon>
        <taxon>Pseudomonadati</taxon>
        <taxon>Campylobacterota</taxon>
        <taxon>Epsilonproteobacteria</taxon>
        <taxon>Campylobacterales</taxon>
        <taxon>Campylobacteraceae</taxon>
        <taxon>Campylobacter</taxon>
    </lineage>
</organism>
<keyword evidence="1" id="KW-0808">Transferase</keyword>
<dbReference type="Proteomes" id="UP000254920">
    <property type="component" value="Unassembled WGS sequence"/>
</dbReference>
<dbReference type="PROSITE" id="PS50206">
    <property type="entry name" value="RHODANESE_3"/>
    <property type="match status" value="1"/>
</dbReference>
<keyword evidence="2" id="KW-1185">Reference proteome</keyword>
<dbReference type="RefSeq" id="WP_089182655.1">
    <property type="nucleotide sequence ID" value="NZ_CP043427.1"/>
</dbReference>
<dbReference type="GO" id="GO:0004792">
    <property type="term" value="F:thiosulfate-cyanide sulfurtransferase activity"/>
    <property type="evidence" value="ECO:0007669"/>
    <property type="project" value="UniProtKB-EC"/>
</dbReference>
<dbReference type="SUPFAM" id="SSF52821">
    <property type="entry name" value="Rhodanese/Cell cycle control phosphatase"/>
    <property type="match status" value="1"/>
</dbReference>